<evidence type="ECO:0000313" key="21">
    <source>
        <dbReference type="Proteomes" id="UP000797356"/>
    </source>
</evidence>
<evidence type="ECO:0000256" key="3">
    <source>
        <dbReference type="ARBA" id="ARBA00010217"/>
    </source>
</evidence>
<dbReference type="InterPro" id="IPR001220">
    <property type="entry name" value="Legume_lectin_dom"/>
</dbReference>
<feature type="transmembrane region" description="Helical" evidence="17">
    <location>
        <begin position="297"/>
        <end position="322"/>
    </location>
</feature>
<evidence type="ECO:0000256" key="15">
    <source>
        <dbReference type="ARBA" id="ARBA00023180"/>
    </source>
</evidence>
<dbReference type="GO" id="GO:0005886">
    <property type="term" value="C:plasma membrane"/>
    <property type="evidence" value="ECO:0007669"/>
    <property type="project" value="UniProtKB-SubCell"/>
</dbReference>
<sequence length="712" mass="76337">MRTPPILLLSLLILVLYHPPSSAVDFIFNGFEPADLNLYGDAILEPEPGPGRRYLSLTNASAFSLGRALYKSKVPAKSSASAGGVLPFSASFLFSIAPIPGVLPGHGLAFLFAPAAGTLGATSSQHLGLFNMTTDSDPASRVLAVEFDVFENQEFNDINANHVGVDVNSLTSVSAYPAGYWPDDPSSPFVNLTLNDGSNYQAWVDYSGGRLNVTMAPAALGRKPRRPLISIRLDLSTVFLNEMFVGFCAATGMLVEHHRILGWSFSNSNFSAGDGLITSDLPNFKPSQPRSSSKSKAVVAGISLAAAILVISGAAVALLVVLRRRRRRKNRMIEENGRGGDGAMEDWELEYWPHRIGYREILAATEGLSAKNLIGYGGNSRVYKGILASAEVAVKVFSQSGADEARQFAAEVSSLGRLKHRNLVGLRGWCRTRRAPAAGGGSGDEIMILVYDYMENGSLDNWIHAASEPLDWGSRVRILKDVAAAVLYLHEGWGEARVIHRDIKSSNVMLDRWMAGRLGDFGLARAHPQGRALGTTRVVGTAGYLAPELFRSGRTTAATDVYAYGVLALEVVSGRRPVEEGRPPLVGWARGLAAAAAAVDPRVRGVVGLDEAEAERVVVLALACTVVDPAARPTMRQVARALEAGDEKVDGEDGESGEAWLLDARLGSGMVGPDPKFWGPTGTHQHLTFEELRQSLSSSMTLSDSDIITEGR</sequence>
<evidence type="ECO:0000313" key="20">
    <source>
        <dbReference type="EMBL" id="KAG1346587.1"/>
    </source>
</evidence>
<dbReference type="InterPro" id="IPR011009">
    <property type="entry name" value="Kinase-like_dom_sf"/>
</dbReference>
<feature type="chain" id="PRO_5035445215" evidence="18">
    <location>
        <begin position="24"/>
        <end position="712"/>
    </location>
</feature>
<dbReference type="InterPro" id="IPR008271">
    <property type="entry name" value="Ser/Thr_kinase_AS"/>
</dbReference>
<comment type="similarity">
    <text evidence="2">In the N-terminal section; belongs to the leguminous lectin family.</text>
</comment>
<dbReference type="InterPro" id="IPR050528">
    <property type="entry name" value="L-type_Lectin-RKs"/>
</dbReference>
<keyword evidence="14 20" id="KW-0675">Receptor</keyword>
<evidence type="ECO:0000256" key="8">
    <source>
        <dbReference type="ARBA" id="ARBA00022734"/>
    </source>
</evidence>
<feature type="binding site" evidence="16">
    <location>
        <position position="395"/>
    </location>
    <ligand>
        <name>ATP</name>
        <dbReference type="ChEBI" id="CHEBI:30616"/>
    </ligand>
</feature>
<evidence type="ECO:0000256" key="18">
    <source>
        <dbReference type="SAM" id="SignalP"/>
    </source>
</evidence>
<feature type="signal peptide" evidence="18">
    <location>
        <begin position="1"/>
        <end position="23"/>
    </location>
</feature>
<dbReference type="EMBL" id="CM017877">
    <property type="protein sequence ID" value="KAG1346587.1"/>
    <property type="molecule type" value="Genomic_DNA"/>
</dbReference>
<keyword evidence="4" id="KW-1003">Cell membrane</keyword>
<dbReference type="GO" id="GO:0005524">
    <property type="term" value="F:ATP binding"/>
    <property type="evidence" value="ECO:0007669"/>
    <property type="project" value="UniProtKB-UniRule"/>
</dbReference>
<dbReference type="PROSITE" id="PS00107">
    <property type="entry name" value="PROTEIN_KINASE_ATP"/>
    <property type="match status" value="1"/>
</dbReference>
<dbReference type="InterPro" id="IPR013320">
    <property type="entry name" value="ConA-like_dom_sf"/>
</dbReference>
<dbReference type="SUPFAM" id="SSF56112">
    <property type="entry name" value="Protein kinase-like (PK-like)"/>
    <property type="match status" value="1"/>
</dbReference>
<dbReference type="PROSITE" id="PS00108">
    <property type="entry name" value="PROTEIN_KINASE_ST"/>
    <property type="match status" value="1"/>
</dbReference>
<keyword evidence="13 17" id="KW-0472">Membrane</keyword>
<organism evidence="20 21">
    <name type="scientific">Cocos nucifera</name>
    <name type="common">Coconut palm</name>
    <dbReference type="NCBI Taxonomy" id="13894"/>
    <lineage>
        <taxon>Eukaryota</taxon>
        <taxon>Viridiplantae</taxon>
        <taxon>Streptophyta</taxon>
        <taxon>Embryophyta</taxon>
        <taxon>Tracheophyta</taxon>
        <taxon>Spermatophyta</taxon>
        <taxon>Magnoliopsida</taxon>
        <taxon>Liliopsida</taxon>
        <taxon>Arecaceae</taxon>
        <taxon>Arecoideae</taxon>
        <taxon>Cocoseae</taxon>
        <taxon>Attaleinae</taxon>
        <taxon>Cocos</taxon>
    </lineage>
</organism>
<dbReference type="OrthoDB" id="543442at2759"/>
<keyword evidence="12 17" id="KW-1133">Transmembrane helix</keyword>
<dbReference type="GO" id="GO:0002229">
    <property type="term" value="P:defense response to oomycetes"/>
    <property type="evidence" value="ECO:0007669"/>
    <property type="project" value="UniProtKB-ARBA"/>
</dbReference>
<keyword evidence="10 20" id="KW-0418">Kinase</keyword>
<dbReference type="Pfam" id="PF00139">
    <property type="entry name" value="Lectin_legB"/>
    <property type="match status" value="1"/>
</dbReference>
<evidence type="ECO:0000256" key="10">
    <source>
        <dbReference type="ARBA" id="ARBA00022777"/>
    </source>
</evidence>
<dbReference type="Gene3D" id="1.10.510.10">
    <property type="entry name" value="Transferase(Phosphotransferase) domain 1"/>
    <property type="match status" value="1"/>
</dbReference>
<dbReference type="SMART" id="SM00220">
    <property type="entry name" value="S_TKc"/>
    <property type="match status" value="1"/>
</dbReference>
<evidence type="ECO:0000256" key="11">
    <source>
        <dbReference type="ARBA" id="ARBA00022840"/>
    </source>
</evidence>
<dbReference type="Gene3D" id="3.30.200.20">
    <property type="entry name" value="Phosphorylase Kinase, domain 1"/>
    <property type="match status" value="1"/>
</dbReference>
<dbReference type="FunFam" id="1.10.510.10:FF:000240">
    <property type="entry name" value="Lectin-domain containing receptor kinase A4.3"/>
    <property type="match status" value="1"/>
</dbReference>
<evidence type="ECO:0000256" key="1">
    <source>
        <dbReference type="ARBA" id="ARBA00004251"/>
    </source>
</evidence>
<keyword evidence="15" id="KW-0325">Glycoprotein</keyword>
<name>A0A8K0IB05_COCNU</name>
<evidence type="ECO:0000256" key="7">
    <source>
        <dbReference type="ARBA" id="ARBA00022729"/>
    </source>
</evidence>
<reference evidence="20" key="2">
    <citation type="submission" date="2019-07" db="EMBL/GenBank/DDBJ databases">
        <authorList>
            <person name="Yang Y."/>
            <person name="Bocs S."/>
            <person name="Baudouin L."/>
        </authorList>
    </citation>
    <scope>NUCLEOTIDE SEQUENCE</scope>
    <source>
        <tissue evidence="20">Spear leaf of Hainan Tall coconut</tissue>
    </source>
</reference>
<evidence type="ECO:0000259" key="19">
    <source>
        <dbReference type="PROSITE" id="PS50011"/>
    </source>
</evidence>
<dbReference type="Proteomes" id="UP000797356">
    <property type="component" value="Chromosome 6"/>
</dbReference>
<evidence type="ECO:0000256" key="14">
    <source>
        <dbReference type="ARBA" id="ARBA00023170"/>
    </source>
</evidence>
<comment type="subcellular location">
    <subcellularLocation>
        <location evidence="1">Cell membrane</location>
        <topology evidence="1">Single-pass type I membrane protein</topology>
    </subcellularLocation>
</comment>
<comment type="similarity">
    <text evidence="3">In the C-terminal section; belongs to the protein kinase superfamily. Ser/Thr protein kinase family.</text>
</comment>
<gene>
    <name evidence="20" type="ORF">COCNU_06G004160</name>
</gene>
<evidence type="ECO:0000256" key="12">
    <source>
        <dbReference type="ARBA" id="ARBA00022989"/>
    </source>
</evidence>
<keyword evidence="5" id="KW-0808">Transferase</keyword>
<keyword evidence="7 18" id="KW-0732">Signal</keyword>
<dbReference type="Gene3D" id="2.60.120.200">
    <property type="match status" value="1"/>
</dbReference>
<feature type="domain" description="Protein kinase" evidence="19">
    <location>
        <begin position="368"/>
        <end position="661"/>
    </location>
</feature>
<dbReference type="SUPFAM" id="SSF49899">
    <property type="entry name" value="Concanavalin A-like lectins/glucanases"/>
    <property type="match status" value="1"/>
</dbReference>
<dbReference type="PANTHER" id="PTHR27007">
    <property type="match status" value="1"/>
</dbReference>
<evidence type="ECO:0000256" key="2">
    <source>
        <dbReference type="ARBA" id="ARBA00008536"/>
    </source>
</evidence>
<dbReference type="InterPro" id="IPR000719">
    <property type="entry name" value="Prot_kinase_dom"/>
</dbReference>
<dbReference type="PROSITE" id="PS50011">
    <property type="entry name" value="PROTEIN_KINASE_DOM"/>
    <property type="match status" value="1"/>
</dbReference>
<keyword evidence="6 17" id="KW-0812">Transmembrane</keyword>
<evidence type="ECO:0000256" key="9">
    <source>
        <dbReference type="ARBA" id="ARBA00022741"/>
    </source>
</evidence>
<evidence type="ECO:0000256" key="4">
    <source>
        <dbReference type="ARBA" id="ARBA00022475"/>
    </source>
</evidence>
<accession>A0A8K0IB05</accession>
<dbReference type="AlphaFoldDB" id="A0A8K0IB05"/>
<dbReference type="InterPro" id="IPR017441">
    <property type="entry name" value="Protein_kinase_ATP_BS"/>
</dbReference>
<dbReference type="CDD" id="cd06899">
    <property type="entry name" value="lectin_legume_LecRK_Arcelin_ConA"/>
    <property type="match status" value="1"/>
</dbReference>
<keyword evidence="21" id="KW-1185">Reference proteome</keyword>
<evidence type="ECO:0000256" key="16">
    <source>
        <dbReference type="PROSITE-ProRule" id="PRU10141"/>
    </source>
</evidence>
<evidence type="ECO:0000256" key="17">
    <source>
        <dbReference type="SAM" id="Phobius"/>
    </source>
</evidence>
<reference evidence="20" key="1">
    <citation type="journal article" date="2017" name="Gigascience">
        <title>The genome draft of coconut (Cocos nucifera).</title>
        <authorList>
            <person name="Xiao Y."/>
            <person name="Xu P."/>
            <person name="Fan H."/>
            <person name="Baudouin L."/>
            <person name="Xia W."/>
            <person name="Bocs S."/>
            <person name="Xu J."/>
            <person name="Li Q."/>
            <person name="Guo A."/>
            <person name="Zhou L."/>
            <person name="Li J."/>
            <person name="Wu Y."/>
            <person name="Ma Z."/>
            <person name="Armero A."/>
            <person name="Issali A.E."/>
            <person name="Liu N."/>
            <person name="Peng M."/>
            <person name="Yang Y."/>
        </authorList>
    </citation>
    <scope>NUCLEOTIDE SEQUENCE</scope>
    <source>
        <tissue evidence="20">Spear leaf of Hainan Tall coconut</tissue>
    </source>
</reference>
<dbReference type="GO" id="GO:0004672">
    <property type="term" value="F:protein kinase activity"/>
    <property type="evidence" value="ECO:0007669"/>
    <property type="project" value="InterPro"/>
</dbReference>
<comment type="caution">
    <text evidence="20">The sequence shown here is derived from an EMBL/GenBank/DDBJ whole genome shotgun (WGS) entry which is preliminary data.</text>
</comment>
<keyword evidence="8" id="KW-0430">Lectin</keyword>
<dbReference type="GO" id="GO:0030246">
    <property type="term" value="F:carbohydrate binding"/>
    <property type="evidence" value="ECO:0007669"/>
    <property type="project" value="UniProtKB-KW"/>
</dbReference>
<dbReference type="FunFam" id="2.60.120.200:FF:000246">
    <property type="entry name" value="L-type lectin-domain containing receptor kinase V.9"/>
    <property type="match status" value="1"/>
</dbReference>
<protein>
    <submittedName>
        <fullName evidence="20">L-type lectin-domain containing receptor kinase VII.1</fullName>
    </submittedName>
</protein>
<keyword evidence="11 16" id="KW-0067">ATP-binding</keyword>
<dbReference type="Pfam" id="PF00069">
    <property type="entry name" value="Pkinase"/>
    <property type="match status" value="1"/>
</dbReference>
<evidence type="ECO:0000256" key="13">
    <source>
        <dbReference type="ARBA" id="ARBA00023136"/>
    </source>
</evidence>
<keyword evidence="9 16" id="KW-0547">Nucleotide-binding</keyword>
<proteinExistence type="inferred from homology"/>
<evidence type="ECO:0000256" key="6">
    <source>
        <dbReference type="ARBA" id="ARBA00022692"/>
    </source>
</evidence>
<evidence type="ECO:0000256" key="5">
    <source>
        <dbReference type="ARBA" id="ARBA00022679"/>
    </source>
</evidence>